<accession>A0A0D0AVE0</accession>
<dbReference type="OrthoDB" id="10431429at2759"/>
<evidence type="ECO:0000313" key="1">
    <source>
        <dbReference type="EMBL" id="KIK45656.1"/>
    </source>
</evidence>
<gene>
    <name evidence="1" type="ORF">CY34DRAFT_801272</name>
</gene>
<sequence length="82" mass="9014">MHPITNLVVIPFVSSFEGKSGLTTPSIGSASNSLNHSIVSYWRRTAERQVPLITGVKRYKPVILYSYFDTVSLTFLVPTVGA</sequence>
<dbReference type="EMBL" id="KN835169">
    <property type="protein sequence ID" value="KIK45656.1"/>
    <property type="molecule type" value="Genomic_DNA"/>
</dbReference>
<dbReference type="Proteomes" id="UP000054485">
    <property type="component" value="Unassembled WGS sequence"/>
</dbReference>
<organism evidence="1 2">
    <name type="scientific">Suillus luteus UH-Slu-Lm8-n1</name>
    <dbReference type="NCBI Taxonomy" id="930992"/>
    <lineage>
        <taxon>Eukaryota</taxon>
        <taxon>Fungi</taxon>
        <taxon>Dikarya</taxon>
        <taxon>Basidiomycota</taxon>
        <taxon>Agaricomycotina</taxon>
        <taxon>Agaricomycetes</taxon>
        <taxon>Agaricomycetidae</taxon>
        <taxon>Boletales</taxon>
        <taxon>Suillineae</taxon>
        <taxon>Suillaceae</taxon>
        <taxon>Suillus</taxon>
    </lineage>
</organism>
<name>A0A0D0AVE0_9AGAM</name>
<keyword evidence="2" id="KW-1185">Reference proteome</keyword>
<dbReference type="InParanoid" id="A0A0D0AVE0"/>
<proteinExistence type="predicted"/>
<dbReference type="AlphaFoldDB" id="A0A0D0AVE0"/>
<reference evidence="2" key="2">
    <citation type="submission" date="2015-01" db="EMBL/GenBank/DDBJ databases">
        <title>Evolutionary Origins and Diversification of the Mycorrhizal Mutualists.</title>
        <authorList>
            <consortium name="DOE Joint Genome Institute"/>
            <consortium name="Mycorrhizal Genomics Consortium"/>
            <person name="Kohler A."/>
            <person name="Kuo A."/>
            <person name="Nagy L.G."/>
            <person name="Floudas D."/>
            <person name="Copeland A."/>
            <person name="Barry K.W."/>
            <person name="Cichocki N."/>
            <person name="Veneault-Fourrey C."/>
            <person name="LaButti K."/>
            <person name="Lindquist E.A."/>
            <person name="Lipzen A."/>
            <person name="Lundell T."/>
            <person name="Morin E."/>
            <person name="Murat C."/>
            <person name="Riley R."/>
            <person name="Ohm R."/>
            <person name="Sun H."/>
            <person name="Tunlid A."/>
            <person name="Henrissat B."/>
            <person name="Grigoriev I.V."/>
            <person name="Hibbett D.S."/>
            <person name="Martin F."/>
        </authorList>
    </citation>
    <scope>NUCLEOTIDE SEQUENCE [LARGE SCALE GENOMIC DNA]</scope>
    <source>
        <strain evidence="2">UH-Slu-Lm8-n1</strain>
    </source>
</reference>
<dbReference type="HOGENOM" id="CLU_2559839_0_0_1"/>
<protein>
    <submittedName>
        <fullName evidence="1">Uncharacterized protein</fullName>
    </submittedName>
</protein>
<reference evidence="1 2" key="1">
    <citation type="submission" date="2014-04" db="EMBL/GenBank/DDBJ databases">
        <authorList>
            <consortium name="DOE Joint Genome Institute"/>
            <person name="Kuo A."/>
            <person name="Ruytinx J."/>
            <person name="Rineau F."/>
            <person name="Colpaert J."/>
            <person name="Kohler A."/>
            <person name="Nagy L.G."/>
            <person name="Floudas D."/>
            <person name="Copeland A."/>
            <person name="Barry K.W."/>
            <person name="Cichocki N."/>
            <person name="Veneault-Fourrey C."/>
            <person name="LaButti K."/>
            <person name="Lindquist E.A."/>
            <person name="Lipzen A."/>
            <person name="Lundell T."/>
            <person name="Morin E."/>
            <person name="Murat C."/>
            <person name="Sun H."/>
            <person name="Tunlid A."/>
            <person name="Henrissat B."/>
            <person name="Grigoriev I.V."/>
            <person name="Hibbett D.S."/>
            <person name="Martin F."/>
            <person name="Nordberg H.P."/>
            <person name="Cantor M.N."/>
            <person name="Hua S.X."/>
        </authorList>
    </citation>
    <scope>NUCLEOTIDE SEQUENCE [LARGE SCALE GENOMIC DNA]</scope>
    <source>
        <strain evidence="1 2">UH-Slu-Lm8-n1</strain>
    </source>
</reference>
<evidence type="ECO:0000313" key="2">
    <source>
        <dbReference type="Proteomes" id="UP000054485"/>
    </source>
</evidence>